<evidence type="ECO:0000313" key="2">
    <source>
        <dbReference type="Proteomes" id="UP000325723"/>
    </source>
</evidence>
<evidence type="ECO:0000313" key="1">
    <source>
        <dbReference type="EMBL" id="VVO95445.1"/>
    </source>
</evidence>
<dbReference type="RefSeq" id="WP_150757884.1">
    <property type="nucleotide sequence ID" value="NZ_CABVIE010000007.1"/>
</dbReference>
<proteinExistence type="predicted"/>
<protein>
    <recommendedName>
        <fullName evidence="3">4-oxalocrotonate tautomerase</fullName>
    </recommendedName>
</protein>
<organism evidence="1 2">
    <name type="scientific">Pseudomonas fluorescens</name>
    <dbReference type="NCBI Taxonomy" id="294"/>
    <lineage>
        <taxon>Bacteria</taxon>
        <taxon>Pseudomonadati</taxon>
        <taxon>Pseudomonadota</taxon>
        <taxon>Gammaproteobacteria</taxon>
        <taxon>Pseudomonadales</taxon>
        <taxon>Pseudomonadaceae</taxon>
        <taxon>Pseudomonas</taxon>
    </lineage>
</organism>
<dbReference type="EMBL" id="CABVIE010000007">
    <property type="protein sequence ID" value="VVO95445.1"/>
    <property type="molecule type" value="Genomic_DNA"/>
</dbReference>
<dbReference type="SUPFAM" id="SSF55331">
    <property type="entry name" value="Tautomerase/MIF"/>
    <property type="match status" value="1"/>
</dbReference>
<gene>
    <name evidence="1" type="ORF">PS900_02558</name>
</gene>
<dbReference type="PANTHER" id="PTHR38460:SF1">
    <property type="entry name" value="TAUTOMERASE YOLI-RELATED"/>
    <property type="match status" value="1"/>
</dbReference>
<accession>A0A8H2RRL0</accession>
<dbReference type="Gene3D" id="3.30.429.10">
    <property type="entry name" value="Macrophage Migration Inhibitory Factor"/>
    <property type="match status" value="1"/>
</dbReference>
<sequence>MPIVRIEDPINRPTATRREVIETTYRCLKRVFGVSDEELQARYEHYRKEDFRAPGDKPEYVQVNITVFKGRTLETKRKLYKELSNALAEMLAIAPSSVLILLDEHDAENWGMQGGIPASEIDFGYSVNL</sequence>
<dbReference type="Pfam" id="PF14552">
    <property type="entry name" value="Tautomerase_2"/>
    <property type="match status" value="1"/>
</dbReference>
<dbReference type="AlphaFoldDB" id="A0A8H2RRL0"/>
<dbReference type="Proteomes" id="UP000325723">
    <property type="component" value="Unassembled WGS sequence"/>
</dbReference>
<reference evidence="1 2" key="1">
    <citation type="submission" date="2019-09" db="EMBL/GenBank/DDBJ databases">
        <authorList>
            <person name="Chandra G."/>
            <person name="Truman W A."/>
        </authorList>
    </citation>
    <scope>NUCLEOTIDE SEQUENCE [LARGE SCALE GENOMIC DNA]</scope>
    <source>
        <strain evidence="1">PS900</strain>
    </source>
</reference>
<dbReference type="PANTHER" id="PTHR38460">
    <property type="entry name" value="TAUTOMERASE YOLI-RELATED"/>
    <property type="match status" value="1"/>
</dbReference>
<dbReference type="InterPro" id="IPR037479">
    <property type="entry name" value="Tauto_MSAD"/>
</dbReference>
<dbReference type="GO" id="GO:0016853">
    <property type="term" value="F:isomerase activity"/>
    <property type="evidence" value="ECO:0007669"/>
    <property type="project" value="UniProtKB-KW"/>
</dbReference>
<comment type="caution">
    <text evidence="1">The sequence shown here is derived from an EMBL/GenBank/DDBJ whole genome shotgun (WGS) entry which is preliminary data.</text>
</comment>
<name>A0A8H2RRL0_PSEFL</name>
<evidence type="ECO:0008006" key="3">
    <source>
        <dbReference type="Google" id="ProtNLM"/>
    </source>
</evidence>
<dbReference type="InterPro" id="IPR014347">
    <property type="entry name" value="Tautomerase/MIF_sf"/>
</dbReference>